<dbReference type="InterPro" id="IPR051019">
    <property type="entry name" value="VLCFA-Steroid_DH"/>
</dbReference>
<proteinExistence type="inferred from homology"/>
<dbReference type="PROSITE" id="PS00061">
    <property type="entry name" value="ADH_SHORT"/>
    <property type="match status" value="1"/>
</dbReference>
<evidence type="ECO:0000256" key="2">
    <source>
        <dbReference type="ARBA" id="ARBA00006484"/>
    </source>
</evidence>
<dbReference type="GO" id="GO:0016491">
    <property type="term" value="F:oxidoreductase activity"/>
    <property type="evidence" value="ECO:0007669"/>
    <property type="project" value="UniProtKB-KW"/>
</dbReference>
<dbReference type="PANTHER" id="PTHR43899">
    <property type="entry name" value="RH59310P"/>
    <property type="match status" value="1"/>
</dbReference>
<dbReference type="InterPro" id="IPR002347">
    <property type="entry name" value="SDR_fam"/>
</dbReference>
<dbReference type="OrthoDB" id="418498at2759"/>
<dbReference type="InterPro" id="IPR036291">
    <property type="entry name" value="NAD(P)-bd_dom_sf"/>
</dbReference>
<name>A0A1R2C1S0_9CILI</name>
<comment type="similarity">
    <text evidence="2">Belongs to the short-chain dehydrogenases/reductases (SDR) family.</text>
</comment>
<dbReference type="SUPFAM" id="SSF51735">
    <property type="entry name" value="NAD(P)-binding Rossmann-fold domains"/>
    <property type="match status" value="1"/>
</dbReference>
<dbReference type="EMBL" id="MPUH01000319">
    <property type="protein sequence ID" value="OMJ83003.1"/>
    <property type="molecule type" value="Genomic_DNA"/>
</dbReference>
<accession>A0A1R2C1S0</accession>
<dbReference type="PANTHER" id="PTHR43899:SF13">
    <property type="entry name" value="RH59310P"/>
    <property type="match status" value="1"/>
</dbReference>
<evidence type="ECO:0000313" key="5">
    <source>
        <dbReference type="EMBL" id="OMJ83003.1"/>
    </source>
</evidence>
<protein>
    <submittedName>
        <fullName evidence="5">Uncharacterized protein</fullName>
    </submittedName>
</protein>
<keyword evidence="4" id="KW-0472">Membrane</keyword>
<organism evidence="5 6">
    <name type="scientific">Stentor coeruleus</name>
    <dbReference type="NCBI Taxonomy" id="5963"/>
    <lineage>
        <taxon>Eukaryota</taxon>
        <taxon>Sar</taxon>
        <taxon>Alveolata</taxon>
        <taxon>Ciliophora</taxon>
        <taxon>Postciliodesmatophora</taxon>
        <taxon>Heterotrichea</taxon>
        <taxon>Heterotrichida</taxon>
        <taxon>Stentoridae</taxon>
        <taxon>Stentor</taxon>
    </lineage>
</organism>
<evidence type="ECO:0000256" key="4">
    <source>
        <dbReference type="SAM" id="Phobius"/>
    </source>
</evidence>
<keyword evidence="6" id="KW-1185">Reference proteome</keyword>
<sequence>MCMLETFFFIIGLNSTLYLFFSALNIVKSILSSNNLSAYGKGSWALITGCTDGIGEGFTETLAKQGFNIIQVSRNPEKLKNQAQDLKAKYGIKVKSICKDFSQCSKDPVTFFNDIFFQTKDLDVSLLINNIGATSNTIKKSFAEVGIDNLTNLITLNLFPIVFLTRIYLPEMNKRTHKSGIINLSSVLADLRLKFNIPYGASKNFDKYFTISIQAENDRKSKVDILCLQPGYVDTVAVRKYKPTILVINRFECAESAMKCLGNVQVTNGHPKHLLMSIIGKIASLGINYLRKN</sequence>
<gene>
    <name evidence="5" type="ORF">SteCoe_16154</name>
</gene>
<dbReference type="InterPro" id="IPR020904">
    <property type="entry name" value="Sc_DH/Rdtase_CS"/>
</dbReference>
<dbReference type="PRINTS" id="PR00081">
    <property type="entry name" value="GDHRDH"/>
</dbReference>
<dbReference type="Pfam" id="PF00106">
    <property type="entry name" value="adh_short"/>
    <property type="match status" value="1"/>
</dbReference>
<reference evidence="5 6" key="1">
    <citation type="submission" date="2016-11" db="EMBL/GenBank/DDBJ databases">
        <title>The macronuclear genome of Stentor coeruleus: a giant cell with tiny introns.</title>
        <authorList>
            <person name="Slabodnick M."/>
            <person name="Ruby J.G."/>
            <person name="Reiff S.B."/>
            <person name="Swart E.C."/>
            <person name="Gosai S."/>
            <person name="Prabakaran S."/>
            <person name="Witkowska E."/>
            <person name="Larue G.E."/>
            <person name="Fisher S."/>
            <person name="Freeman R.M."/>
            <person name="Gunawardena J."/>
            <person name="Chu W."/>
            <person name="Stover N.A."/>
            <person name="Gregory B.D."/>
            <person name="Nowacki M."/>
            <person name="Derisi J."/>
            <person name="Roy S.W."/>
            <person name="Marshall W.F."/>
            <person name="Sood P."/>
        </authorList>
    </citation>
    <scope>NUCLEOTIDE SEQUENCE [LARGE SCALE GENOMIC DNA]</scope>
    <source>
        <strain evidence="5">WM001</strain>
    </source>
</reference>
<keyword evidence="3" id="KW-0560">Oxidoreductase</keyword>
<feature type="transmembrane region" description="Helical" evidence="4">
    <location>
        <begin position="7"/>
        <end position="27"/>
    </location>
</feature>
<evidence type="ECO:0000256" key="3">
    <source>
        <dbReference type="ARBA" id="ARBA00023002"/>
    </source>
</evidence>
<dbReference type="AlphaFoldDB" id="A0A1R2C1S0"/>
<comment type="subcellular location">
    <subcellularLocation>
        <location evidence="1">Endoplasmic reticulum</location>
    </subcellularLocation>
</comment>
<keyword evidence="4" id="KW-0812">Transmembrane</keyword>
<evidence type="ECO:0000313" key="6">
    <source>
        <dbReference type="Proteomes" id="UP000187209"/>
    </source>
</evidence>
<dbReference type="PIRSF" id="PIRSF000126">
    <property type="entry name" value="11-beta-HSD1"/>
    <property type="match status" value="1"/>
</dbReference>
<keyword evidence="4" id="KW-1133">Transmembrane helix</keyword>
<dbReference type="Gene3D" id="3.40.50.720">
    <property type="entry name" value="NAD(P)-binding Rossmann-like Domain"/>
    <property type="match status" value="1"/>
</dbReference>
<dbReference type="GO" id="GO:0005783">
    <property type="term" value="C:endoplasmic reticulum"/>
    <property type="evidence" value="ECO:0007669"/>
    <property type="project" value="UniProtKB-SubCell"/>
</dbReference>
<comment type="caution">
    <text evidence="5">The sequence shown here is derived from an EMBL/GenBank/DDBJ whole genome shotgun (WGS) entry which is preliminary data.</text>
</comment>
<evidence type="ECO:0000256" key="1">
    <source>
        <dbReference type="ARBA" id="ARBA00004240"/>
    </source>
</evidence>
<dbReference type="Proteomes" id="UP000187209">
    <property type="component" value="Unassembled WGS sequence"/>
</dbReference>